<dbReference type="EC" id="3.1.3.16" evidence="12"/>
<dbReference type="GO" id="GO:0005737">
    <property type="term" value="C:cytoplasm"/>
    <property type="evidence" value="ECO:0007669"/>
    <property type="project" value="TreeGrafter"/>
</dbReference>
<evidence type="ECO:0000259" key="14">
    <source>
        <dbReference type="PROSITE" id="PS51479"/>
    </source>
</evidence>
<evidence type="ECO:0000256" key="11">
    <source>
        <dbReference type="PROSITE-ProRule" id="PRU00812"/>
    </source>
</evidence>
<dbReference type="OrthoDB" id="2590500at2759"/>
<dbReference type="InterPro" id="IPR007308">
    <property type="entry name" value="Rtr1/RPAP2_dom"/>
</dbReference>
<evidence type="ECO:0000256" key="10">
    <source>
        <dbReference type="ARBA" id="ARBA00048336"/>
    </source>
</evidence>
<organism evidence="15 16">
    <name type="scientific">Glutinoglossum americanum</name>
    <dbReference type="NCBI Taxonomy" id="1670608"/>
    <lineage>
        <taxon>Eukaryota</taxon>
        <taxon>Fungi</taxon>
        <taxon>Dikarya</taxon>
        <taxon>Ascomycota</taxon>
        <taxon>Pezizomycotina</taxon>
        <taxon>Geoglossomycetes</taxon>
        <taxon>Geoglossales</taxon>
        <taxon>Geoglossaceae</taxon>
        <taxon>Glutinoglossum</taxon>
    </lineage>
</organism>
<evidence type="ECO:0000256" key="9">
    <source>
        <dbReference type="ARBA" id="ARBA00047761"/>
    </source>
</evidence>
<keyword evidence="5 12" id="KW-0378">Hydrolase</keyword>
<evidence type="ECO:0000256" key="13">
    <source>
        <dbReference type="SAM" id="MobiDB-lite"/>
    </source>
</evidence>
<evidence type="ECO:0000256" key="5">
    <source>
        <dbReference type="ARBA" id="ARBA00022801"/>
    </source>
</evidence>
<keyword evidence="6 12" id="KW-0862">Zinc</keyword>
<dbReference type="EMBL" id="JAGHQL010000021">
    <property type="protein sequence ID" value="KAH0544306.1"/>
    <property type="molecule type" value="Genomic_DNA"/>
</dbReference>
<comment type="caution">
    <text evidence="15">The sequence shown here is derived from an EMBL/GenBank/DDBJ whole genome shotgun (WGS) entry which is preliminary data.</text>
</comment>
<dbReference type="Gene3D" id="1.25.40.820">
    <property type="match status" value="1"/>
</dbReference>
<evidence type="ECO:0000256" key="3">
    <source>
        <dbReference type="ARBA" id="ARBA00022723"/>
    </source>
</evidence>
<feature type="domain" description="RTR1-type" evidence="14">
    <location>
        <begin position="77"/>
        <end position="166"/>
    </location>
</feature>
<dbReference type="AlphaFoldDB" id="A0A9P8I1W5"/>
<evidence type="ECO:0000256" key="2">
    <source>
        <dbReference type="ARBA" id="ARBA00005676"/>
    </source>
</evidence>
<evidence type="ECO:0000256" key="6">
    <source>
        <dbReference type="ARBA" id="ARBA00022833"/>
    </source>
</evidence>
<comment type="catalytic activity">
    <reaction evidence="9 12">
        <text>O-phospho-L-seryl-[protein] + H2O = L-seryl-[protein] + phosphate</text>
        <dbReference type="Rhea" id="RHEA:20629"/>
        <dbReference type="Rhea" id="RHEA-COMP:9863"/>
        <dbReference type="Rhea" id="RHEA-COMP:11604"/>
        <dbReference type="ChEBI" id="CHEBI:15377"/>
        <dbReference type="ChEBI" id="CHEBI:29999"/>
        <dbReference type="ChEBI" id="CHEBI:43474"/>
        <dbReference type="ChEBI" id="CHEBI:83421"/>
        <dbReference type="EC" id="3.1.3.16"/>
    </reaction>
</comment>
<evidence type="ECO:0000256" key="1">
    <source>
        <dbReference type="ARBA" id="ARBA00004123"/>
    </source>
</evidence>
<accession>A0A9P8I1W5</accession>
<feature type="compositionally biased region" description="Low complexity" evidence="13">
    <location>
        <begin position="1"/>
        <end position="13"/>
    </location>
</feature>
<keyword evidence="8 12" id="KW-0539">Nucleus</keyword>
<feature type="region of interest" description="Disordered" evidence="13">
    <location>
        <begin position="270"/>
        <end position="290"/>
    </location>
</feature>
<evidence type="ECO:0000313" key="16">
    <source>
        <dbReference type="Proteomes" id="UP000698800"/>
    </source>
</evidence>
<dbReference type="GO" id="GO:0008420">
    <property type="term" value="F:RNA polymerase II CTD heptapeptide repeat phosphatase activity"/>
    <property type="evidence" value="ECO:0007669"/>
    <property type="project" value="UniProtKB-UniRule"/>
</dbReference>
<dbReference type="GO" id="GO:0043175">
    <property type="term" value="F:RNA polymerase core enzyme binding"/>
    <property type="evidence" value="ECO:0007669"/>
    <property type="project" value="UniProtKB-UniRule"/>
</dbReference>
<comment type="catalytic activity">
    <reaction evidence="10 12">
        <text>O-phospho-L-threonyl-[protein] + H2O = L-threonyl-[protein] + phosphate</text>
        <dbReference type="Rhea" id="RHEA:47004"/>
        <dbReference type="Rhea" id="RHEA-COMP:11060"/>
        <dbReference type="Rhea" id="RHEA-COMP:11605"/>
        <dbReference type="ChEBI" id="CHEBI:15377"/>
        <dbReference type="ChEBI" id="CHEBI:30013"/>
        <dbReference type="ChEBI" id="CHEBI:43474"/>
        <dbReference type="ChEBI" id="CHEBI:61977"/>
        <dbReference type="EC" id="3.1.3.16"/>
    </reaction>
</comment>
<dbReference type="InterPro" id="IPR038534">
    <property type="entry name" value="Rtr1/RPAP2_sf"/>
</dbReference>
<protein>
    <recommendedName>
        <fullName evidence="12">RNA polymerase II subunit B1 CTD phosphatase RPAP2 homolog</fullName>
        <ecNumber evidence="12">3.1.3.16</ecNumber>
    </recommendedName>
</protein>
<name>A0A9P8I1W5_9PEZI</name>
<gene>
    <name evidence="15" type="ORF">FGG08_001569</name>
</gene>
<comment type="similarity">
    <text evidence="2 11 12">Belongs to the RPAP2 family.</text>
</comment>
<comment type="function">
    <text evidence="12">Putative RNA polymerase II subunit B1 C-terminal domain (CTD) phosphatase involved in RNA polymerase II transcription regulation.</text>
</comment>
<evidence type="ECO:0000313" key="15">
    <source>
        <dbReference type="EMBL" id="KAH0544306.1"/>
    </source>
</evidence>
<dbReference type="GO" id="GO:0008270">
    <property type="term" value="F:zinc ion binding"/>
    <property type="evidence" value="ECO:0007669"/>
    <property type="project" value="UniProtKB-KW"/>
</dbReference>
<comment type="subcellular location">
    <subcellularLocation>
        <location evidence="1 12">Nucleus</location>
    </subcellularLocation>
</comment>
<dbReference type="InterPro" id="IPR039693">
    <property type="entry name" value="Rtr1/RPAP2"/>
</dbReference>
<keyword evidence="4 12" id="KW-0863">Zinc-finger</keyword>
<reference evidence="15" key="1">
    <citation type="submission" date="2021-03" db="EMBL/GenBank/DDBJ databases">
        <title>Comparative genomics and phylogenomic investigation of the class Geoglossomycetes provide insights into ecological specialization and systematics.</title>
        <authorList>
            <person name="Melie T."/>
            <person name="Pirro S."/>
            <person name="Miller A.N."/>
            <person name="Quandt A."/>
        </authorList>
    </citation>
    <scope>NUCLEOTIDE SEQUENCE</scope>
    <source>
        <strain evidence="15">GBOQ0MN5Z8</strain>
    </source>
</reference>
<proteinExistence type="inferred from homology"/>
<keyword evidence="7 12" id="KW-0904">Protein phosphatase</keyword>
<evidence type="ECO:0000256" key="7">
    <source>
        <dbReference type="ARBA" id="ARBA00022912"/>
    </source>
</evidence>
<dbReference type="PROSITE" id="PS51479">
    <property type="entry name" value="ZF_RTR1"/>
    <property type="match status" value="1"/>
</dbReference>
<feature type="region of interest" description="Disordered" evidence="13">
    <location>
        <begin position="1"/>
        <end position="26"/>
    </location>
</feature>
<dbReference type="PANTHER" id="PTHR14732:SF0">
    <property type="entry name" value="RNA POLYMERASE II SUBUNIT B1 CTD PHOSPHATASE RPAP2-RELATED"/>
    <property type="match status" value="1"/>
</dbReference>
<evidence type="ECO:0000256" key="4">
    <source>
        <dbReference type="ARBA" id="ARBA00022771"/>
    </source>
</evidence>
<keyword evidence="16" id="KW-1185">Reference proteome</keyword>
<dbReference type="PANTHER" id="PTHR14732">
    <property type="entry name" value="RNA POLYMERASE II SUBUNIT B1 CTD PHOSPHATASE RPAP2-RELATED"/>
    <property type="match status" value="1"/>
</dbReference>
<sequence>MASKSIPKSILKKPPMPHTSKEEQDRRTAIYHAEIIQHRKDLELTIINATETLIDFPSAATADPAAPSHEDASAVRSLLVPFQPSDYDGLIQERNIDGKCGYVLCPRPRLLQDTKALFRLLRVGRQEGGLRVVPRESLEKWCSEACQRKAMYVRVQLSEEPAWMREAMEAEIVFLDEVERKRNAEASDHQINKLAEGIGRAQIGNEEWHQRGDELRELARERGETGVDGKVIVTIKENFGPPKEYAPEPPSLKGGERLETKHLLVEGYLPKEQKSARPPGNLGNQCKYDRDDHPEWISGVVGDRFSLQQHSTVNNTVDDKT</sequence>
<keyword evidence="3 12" id="KW-0479">Metal-binding</keyword>
<evidence type="ECO:0000256" key="12">
    <source>
        <dbReference type="RuleBase" id="RU367080"/>
    </source>
</evidence>
<dbReference type="GO" id="GO:0005634">
    <property type="term" value="C:nucleus"/>
    <property type="evidence" value="ECO:0007669"/>
    <property type="project" value="UniProtKB-SubCell"/>
</dbReference>
<evidence type="ECO:0000256" key="8">
    <source>
        <dbReference type="ARBA" id="ARBA00023242"/>
    </source>
</evidence>
<dbReference type="Proteomes" id="UP000698800">
    <property type="component" value="Unassembled WGS sequence"/>
</dbReference>
<dbReference type="Pfam" id="PF04181">
    <property type="entry name" value="RPAP2_Rtr1"/>
    <property type="match status" value="1"/>
</dbReference>